<keyword evidence="3" id="KW-0813">Transport</keyword>
<protein>
    <recommendedName>
        <fullName evidence="7">Nuclear pore complex protein Nup205</fullName>
    </recommendedName>
</protein>
<gene>
    <name evidence="5" type="ORF">QYM36_004524</name>
</gene>
<comment type="caution">
    <text evidence="5">The sequence shown here is derived from an EMBL/GenBank/DDBJ whole genome shotgun (WGS) entry which is preliminary data.</text>
</comment>
<dbReference type="GO" id="GO:0044611">
    <property type="term" value="C:nuclear pore inner ring"/>
    <property type="evidence" value="ECO:0007669"/>
    <property type="project" value="TreeGrafter"/>
</dbReference>
<dbReference type="SUPFAM" id="SSF48371">
    <property type="entry name" value="ARM repeat"/>
    <property type="match status" value="1"/>
</dbReference>
<dbReference type="InterPro" id="IPR016024">
    <property type="entry name" value="ARM-type_fold"/>
</dbReference>
<organism evidence="5 6">
    <name type="scientific">Artemia franciscana</name>
    <name type="common">Brine shrimp</name>
    <name type="synonym">Artemia sanfranciscana</name>
    <dbReference type="NCBI Taxonomy" id="6661"/>
    <lineage>
        <taxon>Eukaryota</taxon>
        <taxon>Metazoa</taxon>
        <taxon>Ecdysozoa</taxon>
        <taxon>Arthropoda</taxon>
        <taxon>Crustacea</taxon>
        <taxon>Branchiopoda</taxon>
        <taxon>Anostraca</taxon>
        <taxon>Artemiidae</taxon>
        <taxon>Artemia</taxon>
    </lineage>
</organism>
<proteinExistence type="inferred from homology"/>
<evidence type="ECO:0000313" key="5">
    <source>
        <dbReference type="EMBL" id="KAK2720664.1"/>
    </source>
</evidence>
<evidence type="ECO:0000256" key="2">
    <source>
        <dbReference type="ARBA" id="ARBA00005892"/>
    </source>
</evidence>
<accession>A0AA88I359</accession>
<dbReference type="Pfam" id="PF11894">
    <property type="entry name" value="Nup192"/>
    <property type="match status" value="1"/>
</dbReference>
<evidence type="ECO:0000256" key="4">
    <source>
        <dbReference type="ARBA" id="ARBA00023242"/>
    </source>
</evidence>
<comment type="subcellular location">
    <subcellularLocation>
        <location evidence="1">Nucleus</location>
    </subcellularLocation>
</comment>
<dbReference type="PANTHER" id="PTHR31344">
    <property type="entry name" value="NUCLEAR PORE COMPLEX PROTEIN NUP205"/>
    <property type="match status" value="1"/>
</dbReference>
<keyword evidence="6" id="KW-1185">Reference proteome</keyword>
<dbReference type="InterPro" id="IPR021827">
    <property type="entry name" value="Nup186/Nup192/Nup205"/>
</dbReference>
<dbReference type="GO" id="GO:0006999">
    <property type="term" value="P:nuclear pore organization"/>
    <property type="evidence" value="ECO:0007669"/>
    <property type="project" value="TreeGrafter"/>
</dbReference>
<name>A0AA88I359_ARTSF</name>
<reference evidence="5" key="1">
    <citation type="submission" date="2023-07" db="EMBL/GenBank/DDBJ databases">
        <title>Chromosome-level genome assembly of Artemia franciscana.</title>
        <authorList>
            <person name="Jo E."/>
        </authorList>
    </citation>
    <scope>NUCLEOTIDE SEQUENCE</scope>
    <source>
        <tissue evidence="5">Whole body</tissue>
    </source>
</reference>
<evidence type="ECO:0000256" key="3">
    <source>
        <dbReference type="ARBA" id="ARBA00022448"/>
    </source>
</evidence>
<evidence type="ECO:0008006" key="7">
    <source>
        <dbReference type="Google" id="ProtNLM"/>
    </source>
</evidence>
<dbReference type="EMBL" id="JAVRJZ010000007">
    <property type="protein sequence ID" value="KAK2720664.1"/>
    <property type="molecule type" value="Genomic_DNA"/>
</dbReference>
<evidence type="ECO:0000313" key="6">
    <source>
        <dbReference type="Proteomes" id="UP001187531"/>
    </source>
</evidence>
<evidence type="ECO:0000256" key="1">
    <source>
        <dbReference type="ARBA" id="ARBA00004123"/>
    </source>
</evidence>
<comment type="similarity">
    <text evidence="2">Belongs to the NUP186/NUP192/NUP205 family.</text>
</comment>
<dbReference type="PANTHER" id="PTHR31344:SF0">
    <property type="entry name" value="NUCLEAR PORE COMPLEX PROTEIN NUP205"/>
    <property type="match status" value="1"/>
</dbReference>
<sequence>MTSWTSFKDLLKLSESVILGRNHELFPDFESMLRKQQGNFYAILKNPEKDSKYRDLLKKAVKEPVQIPGWQTAQTLPASLVNEACILSDMYNLDELVALSLLVHGEEQAPIYPGLKRGLISVLLYYDAKYSQSTALKLIVQAERGVHWTYSLTDDVLNFLTQYTNQLFESGLFERLLDVHSEFTVTKEMELLSTNQALGPPRHRRQLMDYIKKTRMSIADIIFSRAAQRGLSLAQTLRLIDYLSEVEPDKEGQPSGEMSNVILLLALLYAFDLSVIHRHDEGEELAKDLPIVKDKSYVSEISKVLDRSGKTWKNPGYQGLAQLAWATTLAALRSIPEKAEDRFRQEFEQDEHFVDLALANKAFVAISELIKNNSLLILEEFYIKRLHYLLTDLIVLMPLKIKELRNKAEETARTLIVYEQEGLVPPAHLPQHFENLLEAIASVYNEDPLDLNLCLEFWYSSDYHGPQRNNARQMALNKFVRLAGDLLPPSLYIPYTRMLGSLANSPRAAHYVFNLLKQNGVGQASTVSWDHFFSTLARYLANLRQETFPVQDTVYRQRGTAIGGITAQEMVGFQEILRLTRIVASHDDVARVSLAENPVWTPLVTFLGLVTCSVPLLLKADLLKALSAFAKSRDIASTLWYYVEMAQVIPTAPSTSKFPQRGIHTDLEEVESRSEEYPVSRGFLELLNALVEVDVPLHLGAPNRTPGIDPYVKFVVESVLMKSHSRAYKKSSDKWQICELAVKFLHKLLMRYEPAVGDIQHRERDAPQQPGYSVLVAMLQDSPLLKMILYLIEESVRHFDEYVDFPERKACERTALSCLNIFNRCIQMQEIFLEMVRSEGSSLRVTSLGTLLLGVNQRTNRPDHMLKIAKFVSYGSEYMPDHAVEAASILAFVASIPSAQQQLLALFTEEPNDVIIRHGIVEILDDAFENEEQGRKVKLCLLKMLQQGVNLPHPSLVHFLLGFSIQKPLQKSQLQNPGVYGTPKNCLHSLLNILDENLKGLVDAAVVMEGYKLLHVILSHGTMSYPVLRFLKGNLRNFLVRHGEALPFSASPTMEQQNSTAHLLLCIAIDIRVSSLRGSTSQAQKLASVIFTSERTVDIADGEAGQRRDAGISNLLSRTFASITGMPFVSRPRVLALLDSVDVSQLAVPIPELELFDLGQLQSLLKECEMPSEDGGPSVVNVRHLQRRVERELSALEGTMALAQRQAIMQEFKIILKYSIEANGVKQQMWTRRCFIDSWRQLIETILLSTTNYSNDILVQIIQEVLRKCVQDSASQELNQPLCGLLVIAVTSLRVQAMKKQESQLTDSLVAFLDERRTDLLSEIGMSPSALRVILKGIVEWILKTGPSAQRIRINLYTALIGCLRLSAVNPSRDSRGLGGGITAGLQAIGVETVLEYGDSFLSALFRDSASGHDVQRMLALSLLDTIISQAPIGPVASYAAKHGYIRHLLDILSGLDESLISLVCQELSVMAMKYLQLYSSIMSFFTRMALTSRGSQLLLDCNLLGRLSEMNAFSHRPQAGTMDEYAFLSSPFHRFQEILFPAFSLCLAMLSGLGSEHRIIREQVLGFLLAHSETISSILRSGQTLNDLHHLEELSLLTNVISKATNIGIFPEVIHKGADGTNEIRDQIERLQTICLSLLPAYVPTDVAIDRVLRFSGVEDDPNSNIARHKATSMYLQVCLNLLNIVMNMTADGTRIYSRTVFTASFTMADFGAAFTGTRPQTTRSVALGVVVNIISAAAKRLKTTEVARDTLSRKLEVVESLPVDEINQFVSKMISEGSSISEKREAARQTLTKVVESQVVEITQCRFILEVSLVLLWKHMEAFVSTNNTINASRLNISFDASFRFKEDITHYLDETFYKQVEEASKVSGTAGKPDDFNLLFIRRIRKIAQG</sequence>
<dbReference type="Proteomes" id="UP001187531">
    <property type="component" value="Unassembled WGS sequence"/>
</dbReference>
<dbReference type="GO" id="GO:0017056">
    <property type="term" value="F:structural constituent of nuclear pore"/>
    <property type="evidence" value="ECO:0007669"/>
    <property type="project" value="TreeGrafter"/>
</dbReference>
<keyword evidence="4" id="KW-0539">Nucleus</keyword>